<name>A0A2X2UHE3_9FIRM</name>
<keyword evidence="2" id="KW-1185">Reference proteome</keyword>
<dbReference type="Proteomes" id="UP000251853">
    <property type="component" value="Unassembled WGS sequence"/>
</dbReference>
<evidence type="ECO:0000313" key="1">
    <source>
        <dbReference type="EMBL" id="SQB11305.1"/>
    </source>
</evidence>
<dbReference type="AlphaFoldDB" id="A0A2X2UHE3"/>
<sequence>MKQYIGPEPKKPIYVKTVHRVGCRFTAHRSAIVMIKHCRNASQFETYYRTPANPADCLFSDRRQGNLPPL</sequence>
<dbReference type="EMBL" id="UAVW01000009">
    <property type="protein sequence ID" value="SQB11305.1"/>
    <property type="molecule type" value="Genomic_DNA"/>
</dbReference>
<proteinExistence type="predicted"/>
<reference evidence="1 2" key="1">
    <citation type="submission" date="2018-06" db="EMBL/GenBank/DDBJ databases">
        <authorList>
            <consortium name="Pathogen Informatics"/>
            <person name="Doyle S."/>
        </authorList>
    </citation>
    <scope>NUCLEOTIDE SEQUENCE [LARGE SCALE GENOMIC DNA]</scope>
    <source>
        <strain evidence="1 2">NCTC11224</strain>
    </source>
</reference>
<gene>
    <name evidence="1" type="ORF">NCTC11224_02662</name>
</gene>
<evidence type="ECO:0000313" key="2">
    <source>
        <dbReference type="Proteomes" id="UP000251853"/>
    </source>
</evidence>
<accession>A0A2X2UHE3</accession>
<protein>
    <submittedName>
        <fullName evidence="1">Uncharacterized protein</fullName>
    </submittedName>
</protein>
<organism evidence="1 2">
    <name type="scientific">Enterocloster clostridioformis</name>
    <dbReference type="NCBI Taxonomy" id="1531"/>
    <lineage>
        <taxon>Bacteria</taxon>
        <taxon>Bacillati</taxon>
        <taxon>Bacillota</taxon>
        <taxon>Clostridia</taxon>
        <taxon>Lachnospirales</taxon>
        <taxon>Lachnospiraceae</taxon>
        <taxon>Enterocloster</taxon>
    </lineage>
</organism>